<organism evidence="1 2">
    <name type="scientific">Mycobacterium kansasii</name>
    <dbReference type="NCBI Taxonomy" id="1768"/>
    <lineage>
        <taxon>Bacteria</taxon>
        <taxon>Bacillati</taxon>
        <taxon>Actinomycetota</taxon>
        <taxon>Actinomycetes</taxon>
        <taxon>Mycobacteriales</taxon>
        <taxon>Mycobacteriaceae</taxon>
        <taxon>Mycobacterium</taxon>
    </lineage>
</organism>
<dbReference type="AlphaFoldDB" id="A0A7G1IMR6"/>
<proteinExistence type="predicted"/>
<gene>
    <name evidence="1" type="ORF">NIIDMKKI_63790</name>
</gene>
<dbReference type="EMBL" id="AP023343">
    <property type="protein sequence ID" value="BCI91173.1"/>
    <property type="molecule type" value="Genomic_DNA"/>
</dbReference>
<protein>
    <submittedName>
        <fullName evidence="1">Uncharacterized protein</fullName>
    </submittedName>
</protein>
<sequence length="93" mass="9970">MLGGGNAACETQRLIKVFGFEHVIAAGHFRVLGEWAVGDDRRVWPAGDAHAGRRREQRVAAADRRSHLGVKGLIGRHLAGPLVGRAVALLADQ</sequence>
<evidence type="ECO:0000313" key="2">
    <source>
        <dbReference type="Proteomes" id="UP000516380"/>
    </source>
</evidence>
<dbReference type="Proteomes" id="UP000516380">
    <property type="component" value="Chromosome"/>
</dbReference>
<accession>A0A7G1IMR6</accession>
<name>A0A7G1IMR6_MYCKA</name>
<reference evidence="1 2" key="1">
    <citation type="submission" date="2020-07" db="EMBL/GenBank/DDBJ databases">
        <title>Mycobacterium kansasii (former subtype) with zoonotic potential isolated from diseased indoor pet cat, Japan.</title>
        <authorList>
            <person name="Fukano H."/>
            <person name="Terazono T."/>
            <person name="Hoshino Y."/>
        </authorList>
    </citation>
    <scope>NUCLEOTIDE SEQUENCE [LARGE SCALE GENOMIC DNA]</scope>
    <source>
        <strain evidence="1 2">Kuro-I</strain>
    </source>
</reference>
<evidence type="ECO:0000313" key="1">
    <source>
        <dbReference type="EMBL" id="BCI91173.1"/>
    </source>
</evidence>
<keyword evidence="2" id="KW-1185">Reference proteome</keyword>